<dbReference type="AlphaFoldDB" id="A0A314ZVH1"/>
<accession>A0A314ZVH1</accession>
<sequence length="49" mass="5583">MYGGSAYDGCLNCGKDVFCTKDDEFDSNFCSLKCEEEFLRGLQEENRKS</sequence>
<name>A0A314ZVH1_9EURY</name>
<reference evidence="1 2" key="1">
    <citation type="submission" date="2018-02" db="EMBL/GenBank/DDBJ databases">
        <title>Subsurface microbial communities from deep shales in Ohio and West Virginia, USA.</title>
        <authorList>
            <person name="Wrighton K."/>
        </authorList>
    </citation>
    <scope>NUCLEOTIDE SEQUENCE [LARGE SCALE GENOMIC DNA]</scope>
    <source>
        <strain evidence="1 2">DSM 10369</strain>
    </source>
</reference>
<dbReference type="Proteomes" id="UP000251060">
    <property type="component" value="Unassembled WGS sequence"/>
</dbReference>
<dbReference type="EMBL" id="PVBU01000009">
    <property type="protein sequence ID" value="PQV42067.1"/>
    <property type="molecule type" value="Genomic_DNA"/>
</dbReference>
<protein>
    <submittedName>
        <fullName evidence="1">Uncharacterized protein</fullName>
    </submittedName>
</protein>
<comment type="caution">
    <text evidence="1">The sequence shown here is derived from an EMBL/GenBank/DDBJ whole genome shotgun (WGS) entry which is preliminary data.</text>
</comment>
<gene>
    <name evidence="1" type="ORF">B0H22_1094</name>
</gene>
<evidence type="ECO:0000313" key="2">
    <source>
        <dbReference type="Proteomes" id="UP000251060"/>
    </source>
</evidence>
<evidence type="ECO:0000313" key="1">
    <source>
        <dbReference type="EMBL" id="PQV42067.1"/>
    </source>
</evidence>
<proteinExistence type="predicted"/>
<dbReference type="RefSeq" id="WP_181079340.1">
    <property type="nucleotide sequence ID" value="NZ_PVBU01000009.1"/>
</dbReference>
<organism evidence="1 2">
    <name type="scientific">Methanohalophilus euhalobius</name>
    <dbReference type="NCBI Taxonomy" id="51203"/>
    <lineage>
        <taxon>Archaea</taxon>
        <taxon>Methanobacteriati</taxon>
        <taxon>Methanobacteriota</taxon>
        <taxon>Stenosarchaea group</taxon>
        <taxon>Methanomicrobia</taxon>
        <taxon>Methanosarcinales</taxon>
        <taxon>Methanosarcinaceae</taxon>
        <taxon>Methanohalophilus</taxon>
    </lineage>
</organism>